<evidence type="ECO:0000256" key="1">
    <source>
        <dbReference type="ARBA" id="ARBA00004141"/>
    </source>
</evidence>
<evidence type="ECO:0000256" key="9">
    <source>
        <dbReference type="SAM" id="MobiDB-lite"/>
    </source>
</evidence>
<comment type="caution">
    <text evidence="10">The sequence shown here is derived from an EMBL/GenBank/DDBJ whole genome shotgun (WGS) entry which is preliminary data.</text>
</comment>
<evidence type="ECO:0000256" key="7">
    <source>
        <dbReference type="ARBA" id="ARBA00023136"/>
    </source>
</evidence>
<dbReference type="GO" id="GO:0072659">
    <property type="term" value="P:protein localization to plasma membrane"/>
    <property type="evidence" value="ECO:0007669"/>
    <property type="project" value="TreeGrafter"/>
</dbReference>
<evidence type="ECO:0000256" key="3">
    <source>
        <dbReference type="ARBA" id="ARBA00007559"/>
    </source>
</evidence>
<evidence type="ECO:0000256" key="5">
    <source>
        <dbReference type="ARBA" id="ARBA00022692"/>
    </source>
</evidence>
<dbReference type="UniPathway" id="UPA00196"/>
<comment type="subcellular location">
    <subcellularLocation>
        <location evidence="8">Endoplasmic reticulum membrane</location>
        <topology evidence="8">Multi-pass membrane protein</topology>
    </subcellularLocation>
    <subcellularLocation>
        <location evidence="1">Membrane</location>
        <topology evidence="1">Multi-pass membrane protein</topology>
    </subcellularLocation>
</comment>
<dbReference type="FunCoup" id="A0A369K4S7">
    <property type="interactions" value="103"/>
</dbReference>
<keyword evidence="8" id="KW-0256">Endoplasmic reticulum</keyword>
<feature type="transmembrane region" description="Helical" evidence="8">
    <location>
        <begin position="20"/>
        <end position="41"/>
    </location>
</feature>
<dbReference type="PANTHER" id="PTHR20661">
    <property type="entry name" value="PHOSPHATIDYLINOSITOL-GLYCAN BIOSYNTHESIS CLASS W PROTEIN"/>
    <property type="match status" value="1"/>
</dbReference>
<name>A0A369K4S7_HYPMA</name>
<keyword evidence="4 8" id="KW-0337">GPI-anchor biosynthesis</keyword>
<dbReference type="GO" id="GO:0032216">
    <property type="term" value="F:glucosaminyl-phosphatidylinositol O-acyltransferase activity"/>
    <property type="evidence" value="ECO:0007669"/>
    <property type="project" value="TreeGrafter"/>
</dbReference>
<dbReference type="OrthoDB" id="15270at2759"/>
<dbReference type="Proteomes" id="UP000076154">
    <property type="component" value="Unassembled WGS sequence"/>
</dbReference>
<feature type="transmembrane region" description="Helical" evidence="8">
    <location>
        <begin position="233"/>
        <end position="253"/>
    </location>
</feature>
<dbReference type="PANTHER" id="PTHR20661:SF0">
    <property type="entry name" value="PHOSPHATIDYLINOSITOL-GLYCAN BIOSYNTHESIS CLASS W PROTEIN"/>
    <property type="match status" value="1"/>
</dbReference>
<evidence type="ECO:0000256" key="2">
    <source>
        <dbReference type="ARBA" id="ARBA00004687"/>
    </source>
</evidence>
<feature type="transmembrane region" description="Helical" evidence="8">
    <location>
        <begin position="204"/>
        <end position="221"/>
    </location>
</feature>
<feature type="transmembrane region" description="Helical" evidence="8">
    <location>
        <begin position="127"/>
        <end position="148"/>
    </location>
</feature>
<dbReference type="GO" id="GO:0006506">
    <property type="term" value="P:GPI anchor biosynthetic process"/>
    <property type="evidence" value="ECO:0007669"/>
    <property type="project" value="UniProtKB-UniPathway"/>
</dbReference>
<dbReference type="EC" id="2.3.-.-" evidence="8"/>
<protein>
    <recommendedName>
        <fullName evidence="8">GPI-anchored wall transfer protein</fullName>
        <ecNumber evidence="8">2.3.-.-</ecNumber>
    </recommendedName>
</protein>
<comment type="function">
    <text evidence="8">A acetyltransferase, which acetylates the inositol ring of phosphatidylinositol during biosynthesis of GPI-anchor.</text>
</comment>
<keyword evidence="11" id="KW-1185">Reference proteome</keyword>
<dbReference type="AlphaFoldDB" id="A0A369K4S7"/>
<feature type="transmembrane region" description="Helical" evidence="8">
    <location>
        <begin position="488"/>
        <end position="508"/>
    </location>
</feature>
<feature type="transmembrane region" description="Helical" evidence="8">
    <location>
        <begin position="160"/>
        <end position="183"/>
    </location>
</feature>
<keyword evidence="7 8" id="KW-0472">Membrane</keyword>
<feature type="transmembrane region" description="Helical" evidence="8">
    <location>
        <begin position="397"/>
        <end position="420"/>
    </location>
</feature>
<comment type="pathway">
    <text evidence="2 8">Glycolipid biosynthesis; glycosylphosphatidylinositol-anchor biosynthesis.</text>
</comment>
<dbReference type="Pfam" id="PF06423">
    <property type="entry name" value="GWT1"/>
    <property type="match status" value="1"/>
</dbReference>
<gene>
    <name evidence="10" type="primary">GWT1</name>
    <name evidence="10" type="ORF">Hypma_015963</name>
</gene>
<accession>A0A369K4S7</accession>
<sequence length="516" mass="56003">MGDSYKKAKEAFVSDATGSSVLHINLISLVALCSIALYSALSSRLPSSRPIQFPTAWIILVFPLLLSMTLFANHAAFLSLLLLAPTALLLLLPRQQSGTPLPSPSSPRLPSAPEPQSRLAPLASLTVYRAHMMLMTILAILAVDFPVFPRSLAKCETFGVSLMDLGVGSFVFSQGIVSAIPLLKDPSYLSAPAGPKLLSVTRKVLPIIILGVVRVLLVKGTEYPEHESEYGTHWNFFITLALLPILQVALHPVIKRVPPALIGVMVAVAQQMTLSSGGLQKFVLDAPRTGLISANKEGIVSLPGYLAVHLLGLSAGTLVLPPSPKYFSRSLKAQGRPRRSSNAAPADPRNSLGAPRHNDKTAIELCSYTVVWWTLFGLSKVFGIGDGVSRRMVNFPYIFWVAAFNTSFMLGYLLLDLIFFPSKSVYSQTSKLKVPVDNLSHPSQQQQQAVPPALLEAINKNSLALFLLANVATGLVNLTIPTMYTSDFWAMVVLSVYAFGVSFTAWMLRSRRLLQL</sequence>
<dbReference type="InterPro" id="IPR009447">
    <property type="entry name" value="PIGW/GWT1"/>
</dbReference>
<dbReference type="STRING" id="39966.A0A369K4S7"/>
<evidence type="ECO:0000313" key="10">
    <source>
        <dbReference type="EMBL" id="RDB28918.1"/>
    </source>
</evidence>
<comment type="similarity">
    <text evidence="3 8">Belongs to the PIGW family.</text>
</comment>
<feature type="transmembrane region" description="Helical" evidence="8">
    <location>
        <begin position="299"/>
        <end position="320"/>
    </location>
</feature>
<feature type="region of interest" description="Disordered" evidence="9">
    <location>
        <begin position="329"/>
        <end position="355"/>
    </location>
</feature>
<evidence type="ECO:0000256" key="8">
    <source>
        <dbReference type="RuleBase" id="RU280819"/>
    </source>
</evidence>
<proteinExistence type="inferred from homology"/>
<dbReference type="GO" id="GO:0005789">
    <property type="term" value="C:endoplasmic reticulum membrane"/>
    <property type="evidence" value="ECO:0007669"/>
    <property type="project" value="UniProtKB-SubCell"/>
</dbReference>
<evidence type="ECO:0000256" key="6">
    <source>
        <dbReference type="ARBA" id="ARBA00022989"/>
    </source>
</evidence>
<keyword evidence="6 8" id="KW-1133">Transmembrane helix</keyword>
<evidence type="ECO:0000313" key="11">
    <source>
        <dbReference type="Proteomes" id="UP000076154"/>
    </source>
</evidence>
<keyword evidence="8" id="KW-0012">Acyltransferase</keyword>
<reference evidence="10" key="1">
    <citation type="submission" date="2018-04" db="EMBL/GenBank/DDBJ databases">
        <title>Whole genome sequencing of Hypsizygus marmoreus.</title>
        <authorList>
            <person name="Choi I.-G."/>
            <person name="Min B."/>
            <person name="Kim J.-G."/>
            <person name="Kim S."/>
            <person name="Oh Y.-L."/>
            <person name="Kong W.-S."/>
            <person name="Park H."/>
            <person name="Jeong J."/>
            <person name="Song E.-S."/>
        </authorList>
    </citation>
    <scope>NUCLEOTIDE SEQUENCE [LARGE SCALE GENOMIC DNA]</scope>
    <source>
        <strain evidence="10">51987-8</strain>
    </source>
</reference>
<feature type="transmembrane region" description="Helical" evidence="8">
    <location>
        <begin position="260"/>
        <end position="279"/>
    </location>
</feature>
<dbReference type="EMBL" id="LUEZ02000010">
    <property type="protein sequence ID" value="RDB28918.1"/>
    <property type="molecule type" value="Genomic_DNA"/>
</dbReference>
<feature type="transmembrane region" description="Helical" evidence="8">
    <location>
        <begin position="53"/>
        <end position="70"/>
    </location>
</feature>
<dbReference type="InParanoid" id="A0A369K4S7"/>
<dbReference type="PIRSF" id="PIRSF017321">
    <property type="entry name" value="GWT1"/>
    <property type="match status" value="1"/>
</dbReference>
<keyword evidence="8" id="KW-0808">Transferase</keyword>
<evidence type="ECO:0000256" key="4">
    <source>
        <dbReference type="ARBA" id="ARBA00022502"/>
    </source>
</evidence>
<keyword evidence="5 8" id="KW-0812">Transmembrane</keyword>
<feature type="transmembrane region" description="Helical" evidence="8">
    <location>
        <begin position="463"/>
        <end position="482"/>
    </location>
</feature>
<organism evidence="10 11">
    <name type="scientific">Hypsizygus marmoreus</name>
    <name type="common">White beech mushroom</name>
    <name type="synonym">Agaricus marmoreus</name>
    <dbReference type="NCBI Taxonomy" id="39966"/>
    <lineage>
        <taxon>Eukaryota</taxon>
        <taxon>Fungi</taxon>
        <taxon>Dikarya</taxon>
        <taxon>Basidiomycota</taxon>
        <taxon>Agaricomycotina</taxon>
        <taxon>Agaricomycetes</taxon>
        <taxon>Agaricomycetidae</taxon>
        <taxon>Agaricales</taxon>
        <taxon>Tricholomatineae</taxon>
        <taxon>Lyophyllaceae</taxon>
        <taxon>Hypsizygus</taxon>
    </lineage>
</organism>